<sequence>MCKNDIKLINTISMNALHNIVCSLRDINNNIVELMMYSFKKFNDNDNILKRIYVMNYYKNNHVQCYKKTYSKYFAICFIFGYNFYLLFFKKKLNAAF</sequence>
<keyword evidence="1" id="KW-0812">Transmembrane</keyword>
<keyword evidence="1" id="KW-1133">Transmembrane helix</keyword>
<keyword evidence="3" id="KW-1185">Reference proteome</keyword>
<keyword evidence="1" id="KW-0472">Membrane</keyword>
<organism evidence="2 3">
    <name type="scientific">Reticulomyxa filosa</name>
    <dbReference type="NCBI Taxonomy" id="46433"/>
    <lineage>
        <taxon>Eukaryota</taxon>
        <taxon>Sar</taxon>
        <taxon>Rhizaria</taxon>
        <taxon>Retaria</taxon>
        <taxon>Foraminifera</taxon>
        <taxon>Monothalamids</taxon>
        <taxon>Reticulomyxidae</taxon>
        <taxon>Reticulomyxa</taxon>
    </lineage>
</organism>
<dbReference type="EMBL" id="ASPP01003185">
    <property type="protein sequence ID" value="ETO33712.1"/>
    <property type="molecule type" value="Genomic_DNA"/>
</dbReference>
<name>X6P7V1_RETFI</name>
<accession>X6P7V1</accession>
<protein>
    <submittedName>
        <fullName evidence="2">Uncharacterized protein</fullName>
    </submittedName>
</protein>
<dbReference type="AlphaFoldDB" id="X6P7V1"/>
<reference evidence="2 3" key="1">
    <citation type="journal article" date="2013" name="Curr. Biol.">
        <title>The Genome of the Foraminiferan Reticulomyxa filosa.</title>
        <authorList>
            <person name="Glockner G."/>
            <person name="Hulsmann N."/>
            <person name="Schleicher M."/>
            <person name="Noegel A.A."/>
            <person name="Eichinger L."/>
            <person name="Gallinger C."/>
            <person name="Pawlowski J."/>
            <person name="Sierra R."/>
            <person name="Euteneuer U."/>
            <person name="Pillet L."/>
            <person name="Moustafa A."/>
            <person name="Platzer M."/>
            <person name="Groth M."/>
            <person name="Szafranski K."/>
            <person name="Schliwa M."/>
        </authorList>
    </citation>
    <scope>NUCLEOTIDE SEQUENCE [LARGE SCALE GENOMIC DNA]</scope>
</reference>
<evidence type="ECO:0000313" key="3">
    <source>
        <dbReference type="Proteomes" id="UP000023152"/>
    </source>
</evidence>
<comment type="caution">
    <text evidence="2">The sequence shown here is derived from an EMBL/GenBank/DDBJ whole genome shotgun (WGS) entry which is preliminary data.</text>
</comment>
<gene>
    <name evidence="2" type="ORF">RFI_03391</name>
</gene>
<feature type="transmembrane region" description="Helical" evidence="1">
    <location>
        <begin position="70"/>
        <end position="89"/>
    </location>
</feature>
<evidence type="ECO:0000313" key="2">
    <source>
        <dbReference type="EMBL" id="ETO33712.1"/>
    </source>
</evidence>
<dbReference type="Proteomes" id="UP000023152">
    <property type="component" value="Unassembled WGS sequence"/>
</dbReference>
<evidence type="ECO:0000256" key="1">
    <source>
        <dbReference type="SAM" id="Phobius"/>
    </source>
</evidence>
<proteinExistence type="predicted"/>